<keyword evidence="4" id="KW-1185">Reference proteome</keyword>
<feature type="compositionally biased region" description="Polar residues" evidence="1">
    <location>
        <begin position="504"/>
        <end position="515"/>
    </location>
</feature>
<reference evidence="3" key="1">
    <citation type="journal article" date="2022" name="Int. J. Mol. Sci.">
        <title>Draft Genome of Tanacetum Coccineum: Genomic Comparison of Closely Related Tanacetum-Family Plants.</title>
        <authorList>
            <person name="Yamashiro T."/>
            <person name="Shiraishi A."/>
            <person name="Nakayama K."/>
            <person name="Satake H."/>
        </authorList>
    </citation>
    <scope>NUCLEOTIDE SEQUENCE</scope>
</reference>
<gene>
    <name evidence="3" type="ORF">Tco_0940266</name>
</gene>
<dbReference type="InterPro" id="IPR054722">
    <property type="entry name" value="PolX-like_BBD"/>
</dbReference>
<proteinExistence type="predicted"/>
<feature type="domain" description="Retrovirus-related Pol polyprotein from transposon TNT 1-94-like beta-barrel" evidence="2">
    <location>
        <begin position="648"/>
        <end position="722"/>
    </location>
</feature>
<evidence type="ECO:0000256" key="1">
    <source>
        <dbReference type="SAM" id="MobiDB-lite"/>
    </source>
</evidence>
<sequence length="927" mass="104478">MSGVIPPIPPPFRASSGNPGSPNANRVDTMPITTDPINTTTTKNVAQSVVDENLPQLLDSRGGSHVTNVPAFDKEDFTSWKVRFLVFLDGLEPYLLKTLVDGPFVPMSSLSTTENPLPKRQNQWSNVESRLANQDQRLKSIIISCLPNDVMKYVIKCKTAKEMWNDLILAHEGPSDTRDTKIAALRLKFNTFKSLKGEKVMGTFTRLKCLLHDPENNGVTIPQAEVNATFVNSLPRKWLSMNQTQRANNSIKNDNLATLYGKYNYEEGLIDQIYESETQRVLIQASSSKALISNTQFQDSDSDVEEDQRTSNEFMANLNAEYHERALLANPKRFYKRSGRVGSARKPIDKTKETCFAWKNDKGKSEKGLIAESFDWDKEYVSSEDEGTTRIRAFMAIAEDEPSVGKANARSGQWVDITMKKTCSKVTLDQLLYEQIRGNIVKDLGGKGRRKENNSSKEVLFFKANVSTSESAPMITSDSEDDSDIQEPLPPHPKLTGADPFGASKNTSSSVSQACSSKTPKQKVWYGPCKHSGMRNHLFDDCYSKPKCSTCGSISYTTKEHTEQTAVRKSLNKLKGQSTSKSTLVRTTRMSKIFGECKYYGSNKHHPDDCEFYPRCEICGSIAHEIPDCPKNLRNSRKQRDYLKRSVWYLDSGCSRHMTGVKQYLHRYSKDPGPKVVFRDDSSGDTEGYGLVNCNGITFTRVAYVNGLKHNLISISQLCDANFKLEEFYDEKGISRNFSSPCTPEQNGVAEKEIEHSLKQPELWCSTSEDEKWKKPFMLLSVKMMKLSLKPTHKYFPYVSAYENITSSIFPILQNSVTSEEPPEFTIASDLSAIHEPDHAESPDILESAESQDNVLNRWSREKHIELVNIISEPQSGIKTRSRVRDSDAASVHECLYVNFLSEIEPKKLIDTLEEEGWVIAMQDELN</sequence>
<name>A0ABQ5DMI2_9ASTR</name>
<dbReference type="EMBL" id="BQNB010015469">
    <property type="protein sequence ID" value="GJT40401.1"/>
    <property type="molecule type" value="Genomic_DNA"/>
</dbReference>
<reference evidence="3" key="2">
    <citation type="submission" date="2022-01" db="EMBL/GenBank/DDBJ databases">
        <authorList>
            <person name="Yamashiro T."/>
            <person name="Shiraishi A."/>
            <person name="Satake H."/>
            <person name="Nakayama K."/>
        </authorList>
    </citation>
    <scope>NUCLEOTIDE SEQUENCE</scope>
</reference>
<dbReference type="Proteomes" id="UP001151760">
    <property type="component" value="Unassembled WGS sequence"/>
</dbReference>
<feature type="region of interest" description="Disordered" evidence="1">
    <location>
        <begin position="471"/>
        <end position="515"/>
    </location>
</feature>
<feature type="compositionally biased region" description="Pro residues" evidence="1">
    <location>
        <begin position="1"/>
        <end position="12"/>
    </location>
</feature>
<comment type="caution">
    <text evidence="3">The sequence shown here is derived from an EMBL/GenBank/DDBJ whole genome shotgun (WGS) entry which is preliminary data.</text>
</comment>
<dbReference type="Pfam" id="PF14223">
    <property type="entry name" value="Retrotran_gag_2"/>
    <property type="match status" value="1"/>
</dbReference>
<organism evidence="3 4">
    <name type="scientific">Tanacetum coccineum</name>
    <dbReference type="NCBI Taxonomy" id="301880"/>
    <lineage>
        <taxon>Eukaryota</taxon>
        <taxon>Viridiplantae</taxon>
        <taxon>Streptophyta</taxon>
        <taxon>Embryophyta</taxon>
        <taxon>Tracheophyta</taxon>
        <taxon>Spermatophyta</taxon>
        <taxon>Magnoliopsida</taxon>
        <taxon>eudicotyledons</taxon>
        <taxon>Gunneridae</taxon>
        <taxon>Pentapetalae</taxon>
        <taxon>asterids</taxon>
        <taxon>campanulids</taxon>
        <taxon>Asterales</taxon>
        <taxon>Asteraceae</taxon>
        <taxon>Asteroideae</taxon>
        <taxon>Anthemideae</taxon>
        <taxon>Anthemidinae</taxon>
        <taxon>Tanacetum</taxon>
    </lineage>
</organism>
<protein>
    <recommendedName>
        <fullName evidence="2">Retrovirus-related Pol polyprotein from transposon TNT 1-94-like beta-barrel domain-containing protein</fullName>
    </recommendedName>
</protein>
<feature type="compositionally biased region" description="Polar residues" evidence="1">
    <location>
        <begin position="15"/>
        <end position="26"/>
    </location>
</feature>
<evidence type="ECO:0000313" key="4">
    <source>
        <dbReference type="Proteomes" id="UP001151760"/>
    </source>
</evidence>
<evidence type="ECO:0000313" key="3">
    <source>
        <dbReference type="EMBL" id="GJT40401.1"/>
    </source>
</evidence>
<evidence type="ECO:0000259" key="2">
    <source>
        <dbReference type="Pfam" id="PF22936"/>
    </source>
</evidence>
<accession>A0ABQ5DMI2</accession>
<feature type="region of interest" description="Disordered" evidence="1">
    <location>
        <begin position="1"/>
        <end position="29"/>
    </location>
</feature>
<dbReference type="Pfam" id="PF22936">
    <property type="entry name" value="Pol_BBD"/>
    <property type="match status" value="1"/>
</dbReference>